<keyword evidence="3" id="KW-1185">Reference proteome</keyword>
<organism evidence="2 3">
    <name type="scientific">Flammeovirga yaeyamensis</name>
    <dbReference type="NCBI Taxonomy" id="367791"/>
    <lineage>
        <taxon>Bacteria</taxon>
        <taxon>Pseudomonadati</taxon>
        <taxon>Bacteroidota</taxon>
        <taxon>Cytophagia</taxon>
        <taxon>Cytophagales</taxon>
        <taxon>Flammeovirgaceae</taxon>
        <taxon>Flammeovirga</taxon>
    </lineage>
</organism>
<dbReference type="RefSeq" id="WP_169664530.1">
    <property type="nucleotide sequence ID" value="NZ_CP076132.1"/>
</dbReference>
<dbReference type="KEGG" id="fya:KMW28_08905"/>
<protein>
    <submittedName>
        <fullName evidence="2">DUF3472 domain-containing protein</fullName>
    </submittedName>
</protein>
<dbReference type="InterPro" id="IPR031712">
    <property type="entry name" value="DUF5077"/>
</dbReference>
<dbReference type="AlphaFoldDB" id="A0AAX1N8A3"/>
<evidence type="ECO:0000259" key="1">
    <source>
        <dbReference type="Pfam" id="PF16871"/>
    </source>
</evidence>
<proteinExistence type="predicted"/>
<gene>
    <name evidence="2" type="ORF">KMW28_08905</name>
</gene>
<feature type="domain" description="DUF5077" evidence="1">
    <location>
        <begin position="29"/>
        <end position="135"/>
    </location>
</feature>
<reference evidence="2 3" key="1">
    <citation type="submission" date="2021-05" db="EMBL/GenBank/DDBJ databases">
        <title>Comparative genomic studies on the polysaccharide-degrading batcterial strains of the Flammeovirga genus.</title>
        <authorList>
            <person name="Zewei F."/>
            <person name="Zheng Z."/>
            <person name="Yu L."/>
            <person name="Ruyue G."/>
            <person name="Yanhong M."/>
            <person name="Yuanyuan C."/>
            <person name="Jingyan G."/>
            <person name="Wenjun H."/>
        </authorList>
    </citation>
    <scope>NUCLEOTIDE SEQUENCE [LARGE SCALE GENOMIC DNA]</scope>
    <source>
        <strain evidence="2 3">NBRC:100898</strain>
    </source>
</reference>
<dbReference type="Proteomes" id="UP000678679">
    <property type="component" value="Chromosome 1"/>
</dbReference>
<sequence>MKKLIYLSFIIVFWGCTANDQSEKHIYSIEFASNAFYKNDDISPSIEEMINWNGDKDIELYFYMENKGDVRLFFNGKSEKENSLKVIFNNKEVTLKLDPKFGRHDIGLFEIKEKGYQKVIIKNLNNISTSIVNVEAEIDVSNVIYGVPPENSHFGKRGPSTHWKYVLPNEAKDKDIKWYYSEIEVPQGQDVIGSYYMANGFGQGYYGIQVNSEKERRILFSVWSPFETDNPDYVPDGQKIKLLGKGKDVYTGKFGNEGSGGQSYLVYPWKAAKTYGFLLKGEPIDEDHTQFSAYFHDQEKGEWLFIASFSRPKTHTYLTNFYSFLENFIPSQGNKSRIAYYKNQWVMDKDNNWYEVTDAEFSADATARQKHRFDYQGGLIDGKLYLRSCGFFDNTTAIGLPFKRESILKTPPSFNPDTIENEVIQ</sequence>
<name>A0AAX1N8A3_9BACT</name>
<dbReference type="Pfam" id="PF11958">
    <property type="entry name" value="DUF3472"/>
    <property type="match status" value="1"/>
</dbReference>
<accession>A0AAX1N8A3</accession>
<dbReference type="EMBL" id="CP076132">
    <property type="protein sequence ID" value="QWG03687.1"/>
    <property type="molecule type" value="Genomic_DNA"/>
</dbReference>
<dbReference type="InterPro" id="IPR021862">
    <property type="entry name" value="DUF3472"/>
</dbReference>
<evidence type="ECO:0000313" key="3">
    <source>
        <dbReference type="Proteomes" id="UP000678679"/>
    </source>
</evidence>
<evidence type="ECO:0000313" key="2">
    <source>
        <dbReference type="EMBL" id="QWG03687.1"/>
    </source>
</evidence>
<dbReference type="Pfam" id="PF16871">
    <property type="entry name" value="DUF5077"/>
    <property type="match status" value="1"/>
</dbReference>